<dbReference type="Proteomes" id="UP000533476">
    <property type="component" value="Unassembled WGS sequence"/>
</dbReference>
<organism evidence="1 2">
    <name type="scientific">Sulfobacillus harzensis</name>
    <dbReference type="NCBI Taxonomy" id="2729629"/>
    <lineage>
        <taxon>Bacteria</taxon>
        <taxon>Bacillati</taxon>
        <taxon>Bacillota</taxon>
        <taxon>Clostridia</taxon>
        <taxon>Eubacteriales</taxon>
        <taxon>Clostridiales Family XVII. Incertae Sedis</taxon>
        <taxon>Sulfobacillus</taxon>
    </lineage>
</organism>
<evidence type="ECO:0000313" key="2">
    <source>
        <dbReference type="Proteomes" id="UP000533476"/>
    </source>
</evidence>
<comment type="caution">
    <text evidence="1">The sequence shown here is derived from an EMBL/GenBank/DDBJ whole genome shotgun (WGS) entry which is preliminary data.</text>
</comment>
<protein>
    <submittedName>
        <fullName evidence="1">Uncharacterized protein</fullName>
    </submittedName>
</protein>
<evidence type="ECO:0000313" key="1">
    <source>
        <dbReference type="EMBL" id="NMP24411.1"/>
    </source>
</evidence>
<dbReference type="EMBL" id="JABBVZ010000108">
    <property type="protein sequence ID" value="NMP24411.1"/>
    <property type="molecule type" value="Genomic_DNA"/>
</dbReference>
<proteinExistence type="predicted"/>
<reference evidence="1 2" key="1">
    <citation type="submission" date="2020-04" db="EMBL/GenBank/DDBJ databases">
        <authorList>
            <person name="Zhang R."/>
            <person name="Schippers A."/>
        </authorList>
    </citation>
    <scope>NUCLEOTIDE SEQUENCE [LARGE SCALE GENOMIC DNA]</scope>
    <source>
        <strain evidence="1 2">DSM 109850</strain>
    </source>
</reference>
<name>A0A7Y0L713_9FIRM</name>
<gene>
    <name evidence="1" type="ORF">HIJ39_18985</name>
</gene>
<dbReference type="RefSeq" id="WP_169102506.1">
    <property type="nucleotide sequence ID" value="NZ_JABBVZ010000108.1"/>
</dbReference>
<keyword evidence="2" id="KW-1185">Reference proteome</keyword>
<dbReference type="AlphaFoldDB" id="A0A7Y0L713"/>
<sequence>MSHFVTLVLVPKDSLDVKGTVESLLAPYNEEIAVAQYATDCWCIGGIARRAGTDAADREVEDMDALRSRYWALPDAERPTWEAWTHDWMTVADRVEQAHPLYQKPDPQCEDCHGSGQRMTTYNPDSQWDWWTISGRWDGWLSRSNRLKAKTAAAKGKVPFAIVTPDGQWHEKGRMGWWGMTSNEKEDEAWADEVRRLLLAHPDALAVTCDLHI</sequence>
<accession>A0A7Y0L713</accession>